<dbReference type="BioCyc" id="CSTA292563:G1353-2463-MONOMER"/>
<sequence length="96" mass="11306">MYESGYVIDFCSQDLEREVLDRFRKIVAILPSECKIFREPWDVSTVLCLDFSLCPYQLEPVKENADILIRTAQQLRLGKSILFRYNNQLKAFRQVA</sequence>
<gene>
    <name evidence="1" type="ordered locus">Cyast_2462</name>
</gene>
<protein>
    <submittedName>
        <fullName evidence="1">Uncharacterized protein</fullName>
    </submittedName>
</protein>
<dbReference type="eggNOG" id="ENOG5032Z7T">
    <property type="taxonomic scope" value="Bacteria"/>
</dbReference>
<name>K9YN90_CYASC</name>
<evidence type="ECO:0000313" key="2">
    <source>
        <dbReference type="Proteomes" id="UP000010483"/>
    </source>
</evidence>
<dbReference type="STRING" id="292563.Cyast_2462"/>
<dbReference type="KEGG" id="csn:Cyast_2462"/>
<organism evidence="1 2">
    <name type="scientific">Cyanobacterium stanieri (strain ATCC 29140 / PCC 7202)</name>
    <dbReference type="NCBI Taxonomy" id="292563"/>
    <lineage>
        <taxon>Bacteria</taxon>
        <taxon>Bacillati</taxon>
        <taxon>Cyanobacteriota</taxon>
        <taxon>Cyanophyceae</taxon>
        <taxon>Oscillatoriophycideae</taxon>
        <taxon>Chroococcales</taxon>
        <taxon>Geminocystaceae</taxon>
        <taxon>Cyanobacterium</taxon>
    </lineage>
</organism>
<dbReference type="Proteomes" id="UP000010483">
    <property type="component" value="Chromosome"/>
</dbReference>
<proteinExistence type="predicted"/>
<dbReference type="EMBL" id="CP003940">
    <property type="protein sequence ID" value="AFZ48406.1"/>
    <property type="molecule type" value="Genomic_DNA"/>
</dbReference>
<keyword evidence="2" id="KW-1185">Reference proteome</keyword>
<accession>K9YN90</accession>
<dbReference type="AlphaFoldDB" id="K9YN90"/>
<dbReference type="HOGENOM" id="CLU_2356558_0_0_3"/>
<evidence type="ECO:0000313" key="1">
    <source>
        <dbReference type="EMBL" id="AFZ48406.1"/>
    </source>
</evidence>
<reference evidence="2" key="1">
    <citation type="journal article" date="2013" name="Proc. Natl. Acad. Sci. U.S.A.">
        <title>Improving the coverage of the cyanobacterial phylum using diversity-driven genome sequencing.</title>
        <authorList>
            <person name="Shih P.M."/>
            <person name="Wu D."/>
            <person name="Latifi A."/>
            <person name="Axen S.D."/>
            <person name="Fewer D.P."/>
            <person name="Talla E."/>
            <person name="Calteau A."/>
            <person name="Cai F."/>
            <person name="Tandeau de Marsac N."/>
            <person name="Rippka R."/>
            <person name="Herdman M."/>
            <person name="Sivonen K."/>
            <person name="Coursin T."/>
            <person name="Laurent T."/>
            <person name="Goodwin L."/>
            <person name="Nolan M."/>
            <person name="Davenport K.W."/>
            <person name="Han C.S."/>
            <person name="Rubin E.M."/>
            <person name="Eisen J.A."/>
            <person name="Woyke T."/>
            <person name="Gugger M."/>
            <person name="Kerfeld C.A."/>
        </authorList>
    </citation>
    <scope>NUCLEOTIDE SEQUENCE [LARGE SCALE GENOMIC DNA]</scope>
    <source>
        <strain evidence="2">ATCC 29140 / PCC 7202</strain>
    </source>
</reference>